<reference evidence="2 3" key="1">
    <citation type="submission" date="2023-02" db="EMBL/GenBank/DDBJ databases">
        <title>Description and genomic characterization of Microbulbifer bruguierae sp. nov., isolated from the sediment of mangrove plant Bruguiera sexangula.</title>
        <authorList>
            <person name="Long M."/>
        </authorList>
    </citation>
    <scope>NUCLEOTIDE SEQUENCE [LARGE SCALE GENOMIC DNA]</scope>
    <source>
        <strain evidence="2 3">H12</strain>
    </source>
</reference>
<dbReference type="Proteomes" id="UP001236500">
    <property type="component" value="Chromosome"/>
</dbReference>
<sequence length="343" mass="39720">MDNRDYLIISPCRDEAEYMERTLNSVVSQSVLPKLWLIVDDGSTDDSPEILKRYSSRYPFIKILTRKNRGFRSVGPGVVDTFYAGYRTINLKDYSYICKLDLDLELPHRYFEILIKKMEDDARIGTCSGKPYNLRKGRLISERRGDEMSVGMTKFYRTSCFEQIGGFVREVMWDAIDCHKCRQLGWRAISWDEPELKFIHLRVMGSSHQGVLTGRARHGFGQYFMGTGWLYMLTTCAFRAVEYPIIVGGFAMFFGYLRAAFQSSPTLDDEHLVREIKQFQWKSLFAGKKAATKYIEKKNSSKWFPKNLEAGRKLLKLRAEPEVEINEFSVSKSEALDANVNQK</sequence>
<dbReference type="Gene3D" id="3.90.550.10">
    <property type="entry name" value="Spore Coat Polysaccharide Biosynthesis Protein SpsA, Chain A"/>
    <property type="match status" value="1"/>
</dbReference>
<feature type="domain" description="Glycosyltransferase 2-like" evidence="1">
    <location>
        <begin position="8"/>
        <end position="142"/>
    </location>
</feature>
<name>A0ABY8N8M5_9GAMM</name>
<proteinExistence type="predicted"/>
<dbReference type="CDD" id="cd00761">
    <property type="entry name" value="Glyco_tranf_GTA_type"/>
    <property type="match status" value="1"/>
</dbReference>
<dbReference type="RefSeq" id="WP_280317925.1">
    <property type="nucleotide sequence ID" value="NZ_CP118605.1"/>
</dbReference>
<protein>
    <submittedName>
        <fullName evidence="2">Glycosyltransferase family A protein</fullName>
    </submittedName>
</protein>
<evidence type="ECO:0000313" key="3">
    <source>
        <dbReference type="Proteomes" id="UP001236500"/>
    </source>
</evidence>
<dbReference type="Pfam" id="PF00535">
    <property type="entry name" value="Glycos_transf_2"/>
    <property type="match status" value="1"/>
</dbReference>
<dbReference type="SUPFAM" id="SSF53448">
    <property type="entry name" value="Nucleotide-diphospho-sugar transferases"/>
    <property type="match status" value="1"/>
</dbReference>
<evidence type="ECO:0000313" key="2">
    <source>
        <dbReference type="EMBL" id="WGL15254.1"/>
    </source>
</evidence>
<dbReference type="InterPro" id="IPR029044">
    <property type="entry name" value="Nucleotide-diphossugar_trans"/>
</dbReference>
<dbReference type="InterPro" id="IPR001173">
    <property type="entry name" value="Glyco_trans_2-like"/>
</dbReference>
<dbReference type="EMBL" id="CP118605">
    <property type="protein sequence ID" value="WGL15254.1"/>
    <property type="molecule type" value="Genomic_DNA"/>
</dbReference>
<dbReference type="PANTHER" id="PTHR22916">
    <property type="entry name" value="GLYCOSYLTRANSFERASE"/>
    <property type="match status" value="1"/>
</dbReference>
<accession>A0ABY8N8M5</accession>
<gene>
    <name evidence="2" type="ORF">PVT68_10775</name>
</gene>
<evidence type="ECO:0000259" key="1">
    <source>
        <dbReference type="Pfam" id="PF00535"/>
    </source>
</evidence>
<keyword evidence="3" id="KW-1185">Reference proteome</keyword>
<organism evidence="2 3">
    <name type="scientific">Microbulbifer bruguierae</name>
    <dbReference type="NCBI Taxonomy" id="3029061"/>
    <lineage>
        <taxon>Bacteria</taxon>
        <taxon>Pseudomonadati</taxon>
        <taxon>Pseudomonadota</taxon>
        <taxon>Gammaproteobacteria</taxon>
        <taxon>Cellvibrionales</taxon>
        <taxon>Microbulbiferaceae</taxon>
        <taxon>Microbulbifer</taxon>
    </lineage>
</organism>